<proteinExistence type="predicted"/>
<keyword evidence="3" id="KW-1185">Reference proteome</keyword>
<evidence type="ECO:0008006" key="4">
    <source>
        <dbReference type="Google" id="ProtNLM"/>
    </source>
</evidence>
<dbReference type="AlphaFoldDB" id="A0A1W0B6L9"/>
<feature type="chain" id="PRO_5039290297" description="Pyridine nucleotide-disulfide oxidoreductase" evidence="1">
    <location>
        <begin position="19"/>
        <end position="173"/>
    </location>
</feature>
<protein>
    <recommendedName>
        <fullName evidence="4">Pyridine nucleotide-disulfide oxidoreductase</fullName>
    </recommendedName>
</protein>
<evidence type="ECO:0000256" key="1">
    <source>
        <dbReference type="SAM" id="SignalP"/>
    </source>
</evidence>
<name>A0A1W0B6L9_9NOCA</name>
<dbReference type="Proteomes" id="UP000188836">
    <property type="component" value="Unassembled WGS sequence"/>
</dbReference>
<evidence type="ECO:0000313" key="3">
    <source>
        <dbReference type="Proteomes" id="UP000188836"/>
    </source>
</evidence>
<keyword evidence="1" id="KW-0732">Signal</keyword>
<gene>
    <name evidence="2" type="ORF">B0T46_00130</name>
</gene>
<organism evidence="2 3">
    <name type="scientific">Nocardia donostiensis</name>
    <dbReference type="NCBI Taxonomy" id="1538463"/>
    <lineage>
        <taxon>Bacteria</taxon>
        <taxon>Bacillati</taxon>
        <taxon>Actinomycetota</taxon>
        <taxon>Actinomycetes</taxon>
        <taxon>Mycobacteriales</taxon>
        <taxon>Nocardiaceae</taxon>
        <taxon>Nocardia</taxon>
    </lineage>
</organism>
<dbReference type="EMBL" id="MUMY01000001">
    <property type="protein sequence ID" value="ONM50386.1"/>
    <property type="molecule type" value="Genomic_DNA"/>
</dbReference>
<evidence type="ECO:0000313" key="2">
    <source>
        <dbReference type="EMBL" id="ONM50386.1"/>
    </source>
</evidence>
<dbReference type="PROSITE" id="PS51257">
    <property type="entry name" value="PROKAR_LIPOPROTEIN"/>
    <property type="match status" value="1"/>
</dbReference>
<comment type="caution">
    <text evidence="2">The sequence shown here is derived from an EMBL/GenBank/DDBJ whole genome shotgun (WGS) entry which is preliminary data.</text>
</comment>
<reference evidence="2 3" key="1">
    <citation type="journal article" date="2016" name="Antonie Van Leeuwenhoek">
        <title>Nocardia donostiensis sp. nov., isolated from human respiratory specimens.</title>
        <authorList>
            <person name="Ercibengoa M."/>
            <person name="Bell M."/>
            <person name="Marimon J.M."/>
            <person name="Humrighouse B."/>
            <person name="Klenk H.P."/>
            <person name="Potter G."/>
            <person name="Perez-Trallero E."/>
        </authorList>
    </citation>
    <scope>NUCLEOTIDE SEQUENCE [LARGE SCALE GENOMIC DNA]</scope>
    <source>
        <strain evidence="2 3">X1655</strain>
    </source>
</reference>
<accession>A0A1W0B6L9</accession>
<feature type="signal peptide" evidence="1">
    <location>
        <begin position="1"/>
        <end position="18"/>
    </location>
</feature>
<sequence length="173" mass="18240">MRLLARIVLAIVAAVALAVAVIGCSAVEDAGSDAAKSDIGDCINVIENSVSESMVDSKTEPVDCSSEKAVYQVVETHQSKTECAQGQTPYEETMNGGTTAFLCLAPNFTEGSCYAEGESARYSHIDCAAPEASFRVIQRIDGEVDELQCGTDAVRFITVSEPKTTFCLGAAEV</sequence>
<dbReference type="STRING" id="1538463.B0T36_02030"/>